<comment type="caution">
    <text evidence="2">The sequence shown here is derived from an EMBL/GenBank/DDBJ whole genome shotgun (WGS) entry which is preliminary data.</text>
</comment>
<dbReference type="STRING" id="151081.TW72_07160"/>
<proteinExistence type="predicted"/>
<evidence type="ECO:0000313" key="3">
    <source>
        <dbReference type="Proteomes" id="UP000305874"/>
    </source>
</evidence>
<keyword evidence="1" id="KW-0472">Membrane</keyword>
<feature type="transmembrane region" description="Helical" evidence="1">
    <location>
        <begin position="83"/>
        <end position="102"/>
    </location>
</feature>
<dbReference type="InterPro" id="IPR036259">
    <property type="entry name" value="MFS_trans_sf"/>
</dbReference>
<protein>
    <submittedName>
        <fullName evidence="2">Uncharacterized protein</fullName>
    </submittedName>
</protein>
<sequence>MTITEFVMPTWLLVVLLIGQIFIGFFAAMTMMFMACAENAPTLSKRLNRVLVNLWVTFIIALAVSVGIIIVGLINAAQYSHALLIPWPLLLLIVIIWSWVSLRAKRDKDKKRG</sequence>
<gene>
    <name evidence="2" type="ORF">CWC05_11065</name>
</gene>
<evidence type="ECO:0000313" key="2">
    <source>
        <dbReference type="EMBL" id="TMP87003.1"/>
    </source>
</evidence>
<name>A0A5S3Z459_9GAMM</name>
<reference evidence="3" key="2">
    <citation type="submission" date="2019-06" db="EMBL/GenBank/DDBJ databases">
        <title>Co-occurence of chitin degradation, pigmentation and bioactivity in marine Pseudoalteromonas.</title>
        <authorList>
            <person name="Sonnenschein E.C."/>
            <person name="Bech P.K."/>
        </authorList>
    </citation>
    <scope>NUCLEOTIDE SEQUENCE [LARGE SCALE GENOMIC DNA]</scope>
    <source>
        <strain evidence="3">S2897</strain>
    </source>
</reference>
<dbReference type="Proteomes" id="UP000305874">
    <property type="component" value="Unassembled WGS sequence"/>
</dbReference>
<organism evidence="2 3">
    <name type="scientific">Pseudoalteromonas ruthenica</name>
    <dbReference type="NCBI Taxonomy" id="151081"/>
    <lineage>
        <taxon>Bacteria</taxon>
        <taxon>Pseudomonadati</taxon>
        <taxon>Pseudomonadota</taxon>
        <taxon>Gammaproteobacteria</taxon>
        <taxon>Alteromonadales</taxon>
        <taxon>Pseudoalteromonadaceae</taxon>
        <taxon>Pseudoalteromonas</taxon>
    </lineage>
</organism>
<keyword evidence="1" id="KW-1133">Transmembrane helix</keyword>
<reference evidence="2 3" key="1">
    <citation type="submission" date="2017-12" db="EMBL/GenBank/DDBJ databases">
        <authorList>
            <person name="Paulsen S."/>
            <person name="Gram L.K."/>
        </authorList>
    </citation>
    <scope>NUCLEOTIDE SEQUENCE [LARGE SCALE GENOMIC DNA]</scope>
    <source>
        <strain evidence="2 3">S2897</strain>
    </source>
</reference>
<feature type="transmembrane region" description="Helical" evidence="1">
    <location>
        <begin position="50"/>
        <end position="77"/>
    </location>
</feature>
<dbReference type="EMBL" id="PNCG01000010">
    <property type="protein sequence ID" value="TMP87003.1"/>
    <property type="molecule type" value="Genomic_DNA"/>
</dbReference>
<feature type="transmembrane region" description="Helical" evidence="1">
    <location>
        <begin position="6"/>
        <end position="29"/>
    </location>
</feature>
<accession>A0A5S3Z459</accession>
<evidence type="ECO:0000256" key="1">
    <source>
        <dbReference type="SAM" id="Phobius"/>
    </source>
</evidence>
<dbReference type="Gene3D" id="1.20.1250.20">
    <property type="entry name" value="MFS general substrate transporter like domains"/>
    <property type="match status" value="1"/>
</dbReference>
<dbReference type="SUPFAM" id="SSF103473">
    <property type="entry name" value="MFS general substrate transporter"/>
    <property type="match status" value="1"/>
</dbReference>
<keyword evidence="1" id="KW-0812">Transmembrane</keyword>
<dbReference type="AlphaFoldDB" id="A0A5S3Z459"/>